<evidence type="ECO:0000313" key="1">
    <source>
        <dbReference type="EMBL" id="QFQ31526.1"/>
    </source>
</evidence>
<gene>
    <name evidence="1" type="ORF">EEW87_016075</name>
</gene>
<dbReference type="Proteomes" id="UP000271708">
    <property type="component" value="Chromosome"/>
</dbReference>
<dbReference type="AlphaFoldDB" id="A0A5P8FPL8"/>
<evidence type="ECO:0008006" key="3">
    <source>
        <dbReference type="Google" id="ProtNLM"/>
    </source>
</evidence>
<proteinExistence type="predicted"/>
<accession>A0A5P8FPL8</accession>
<sequence>MKITGAVVVGGVLALAGCSTPAIEGTGRDVSLSTVGDDASLAVFCEDAFGDAADIATEVLLLDDGDYRWAPDLDTDEMVQIRVFYAYCNITKDGAASPELGLSISPFGAGVLPGPSAETAATGLNLGYMSYEMGGELDLDEQQERNLQQLLDNVAPHVMD</sequence>
<dbReference type="KEGG" id="jme:EEW87_016075"/>
<dbReference type="EMBL" id="CP044548">
    <property type="protein sequence ID" value="QFQ31526.1"/>
    <property type="molecule type" value="Genomic_DNA"/>
</dbReference>
<name>A0A5P8FPL8_9MICO</name>
<dbReference type="RefSeq" id="WP_148041611.1">
    <property type="nucleotide sequence ID" value="NZ_CP044548.2"/>
</dbReference>
<dbReference type="GeneID" id="59162710"/>
<protein>
    <recommendedName>
        <fullName evidence="3">Lipoprotein</fullName>
    </recommendedName>
</protein>
<reference evidence="1 2" key="1">
    <citation type="submission" date="2019-09" db="EMBL/GenBank/DDBJ databases">
        <title>Complete Genome Sequence of Janibacter melonis M714 with both human health impact and industrial applications.</title>
        <authorList>
            <person name="Jin M."/>
            <person name="Zhao Q.R."/>
        </authorList>
    </citation>
    <scope>NUCLEOTIDE SEQUENCE [LARGE SCALE GENOMIC DNA]</scope>
    <source>
        <strain evidence="1 2">M714</strain>
    </source>
</reference>
<evidence type="ECO:0000313" key="2">
    <source>
        <dbReference type="Proteomes" id="UP000271708"/>
    </source>
</evidence>
<organism evidence="1 2">
    <name type="scientific">Janibacter melonis</name>
    <dbReference type="NCBI Taxonomy" id="262209"/>
    <lineage>
        <taxon>Bacteria</taxon>
        <taxon>Bacillati</taxon>
        <taxon>Actinomycetota</taxon>
        <taxon>Actinomycetes</taxon>
        <taxon>Micrococcales</taxon>
        <taxon>Intrasporangiaceae</taxon>
        <taxon>Janibacter</taxon>
    </lineage>
</organism>
<dbReference type="PROSITE" id="PS51257">
    <property type="entry name" value="PROKAR_LIPOPROTEIN"/>
    <property type="match status" value="1"/>
</dbReference>